<organism evidence="1 2">
    <name type="scientific">Campylobacter jejuni</name>
    <dbReference type="NCBI Taxonomy" id="197"/>
    <lineage>
        <taxon>Bacteria</taxon>
        <taxon>Pseudomonadati</taxon>
        <taxon>Campylobacterota</taxon>
        <taxon>Epsilonproteobacteria</taxon>
        <taxon>Campylobacterales</taxon>
        <taxon>Campylobacteraceae</taxon>
        <taxon>Campylobacter</taxon>
    </lineage>
</organism>
<reference evidence="1" key="1">
    <citation type="submission" date="2018-01" db="EMBL/GenBank/DDBJ databases">
        <authorList>
            <person name="Kovanen S."/>
            <person name="Nieminen T."/>
            <person name="Pohja-Mykra M."/>
            <person name="Raunio-Saarnisto M."/>
            <person name="Sauvala M."/>
            <person name="Fredriksson-Ahomaa M."/>
            <person name="Hanninen M.-L."/>
            <person name="Kivisto R."/>
        </authorList>
    </citation>
    <scope>NUCLEOTIDE SEQUENCE</scope>
    <source>
        <strain evidence="1">SO-26</strain>
    </source>
</reference>
<dbReference type="EMBL" id="PQZD01000003">
    <property type="protein sequence ID" value="RTI48599.1"/>
    <property type="molecule type" value="Genomic_DNA"/>
</dbReference>
<dbReference type="RefSeq" id="WP_126262901.1">
    <property type="nucleotide sequence ID" value="NZ_PQZD01000003.1"/>
</dbReference>
<dbReference type="SUPFAM" id="SSF159006">
    <property type="entry name" value="YopX-like"/>
    <property type="match status" value="1"/>
</dbReference>
<comment type="caution">
    <text evidence="1">The sequence shown here is derived from an EMBL/GenBank/DDBJ whole genome shotgun (WGS) entry which is preliminary data.</text>
</comment>
<dbReference type="InterPro" id="IPR023385">
    <property type="entry name" value="YopX-like_C"/>
</dbReference>
<dbReference type="Proteomes" id="UP000287197">
    <property type="component" value="Unassembled WGS sequence"/>
</dbReference>
<gene>
    <name evidence="1" type="ORF">C3I27_04040</name>
</gene>
<reference evidence="1" key="2">
    <citation type="journal article" date="2019" name="Appl. Environ. Microbiol.">
        <title>Population genetics and characterization of Campylobacter jejuni isolates in western jackdaws and game birds in Finland.</title>
        <authorList>
            <person name="Kovanen S."/>
            <person name="Rossi M."/>
            <person name="Pohja-Mykra M."/>
            <person name="Nieminen T."/>
            <person name="Raunio-Saarnisto M."/>
            <person name="Sauvala M."/>
            <person name="Fredriksson-Ahomaa M."/>
            <person name="Hanninen M.L."/>
            <person name="Kivisto R."/>
        </authorList>
    </citation>
    <scope>NUCLEOTIDE SEQUENCE</scope>
    <source>
        <strain evidence="1">SO-26</strain>
    </source>
</reference>
<proteinExistence type="predicted"/>
<dbReference type="AlphaFoldDB" id="A0AAX1Z4V1"/>
<evidence type="ECO:0008006" key="3">
    <source>
        <dbReference type="Google" id="ProtNLM"/>
    </source>
</evidence>
<name>A0AAX1Z4V1_CAMJU</name>
<sequence length="144" mass="17234">MKLDNFDFRIWNEKKETYEDSDSIVKVFQDKLCNKDVSNYNIELFTGVFDKHNNKIHVGDILKVTELNGKELFYEVRYDDLFNSNVLFRIRDLNTMEVFDSLNSDRFPLSMFKYSYYYEELKAKGETWNVEVYGNIHYTPSATL</sequence>
<evidence type="ECO:0000313" key="2">
    <source>
        <dbReference type="Proteomes" id="UP000287197"/>
    </source>
</evidence>
<evidence type="ECO:0000313" key="1">
    <source>
        <dbReference type="EMBL" id="RTI48599.1"/>
    </source>
</evidence>
<protein>
    <recommendedName>
        <fullName evidence="3">YopX protein domain-containing protein</fullName>
    </recommendedName>
</protein>
<dbReference type="Gene3D" id="2.30.30.290">
    <property type="entry name" value="YopX-like domains"/>
    <property type="match status" value="1"/>
</dbReference>
<accession>A0AAX1Z4V1</accession>